<feature type="signal peptide" evidence="1">
    <location>
        <begin position="1"/>
        <end position="23"/>
    </location>
</feature>
<comment type="caution">
    <text evidence="2">The sequence shown here is derived from an EMBL/GenBank/DDBJ whole genome shotgun (WGS) entry which is preliminary data.</text>
</comment>
<dbReference type="AlphaFoldDB" id="A0A7W9BAI9"/>
<dbReference type="PANTHER" id="PTHR38075:SF1">
    <property type="entry name" value="DUF4139 DOMAIN-CONTAINING PROTEIN"/>
    <property type="match status" value="1"/>
</dbReference>
<dbReference type="PANTHER" id="PTHR38075">
    <property type="entry name" value="DUF4139 DOMAIN-CONTAINING PROTEIN"/>
    <property type="match status" value="1"/>
</dbReference>
<sequence>MRRRFAALLGMPLVLGAAPQENAGTAVSLVKSAAPEAVAVTVYRSPYGSGAGAQDLQWLNGFALITETRTLNLPAGPATIRFEGVAGGIVPASAIVGGLPGGVIEKNRDERLLSPAALASGYLGRRVTLTRTDRASGRRRTQDATIVAGPANGIVVRTPDGVEALGCSGLAEATRYPSVPADLTAGPVLAVSTNSSAARAVTVTLSYLTSEFDWSASYVATMAPDGRTLDLFAWLTLANGNAESFPAAQLQAVAGRLNHRDERFRVFTRPLQLSCFPLGTTTSDLPDRSAEQAEASEDIVVTGMRMMAVPAPPPVEEAPPPPPPAPEDLGDLKLYRAPERVTVSARGQKQVALLARSRVPFQRLYRFTLPPLAVVPLSPSSIVLRLNNRADAGLGIPLPAGSTTLYAQRGREKLLVGTGSLSDKAVGETVRIAAGQSAQVLVSQSTPERGHGEVTVTNANPFAVCTEIAVQAPPANVRASASLATVDGLPTWTVSVPANGSRTLTYTMRN</sequence>
<evidence type="ECO:0000313" key="2">
    <source>
        <dbReference type="EMBL" id="MBB5713620.1"/>
    </source>
</evidence>
<dbReference type="EMBL" id="JACIJK010000001">
    <property type="protein sequence ID" value="MBB5713620.1"/>
    <property type="molecule type" value="Genomic_DNA"/>
</dbReference>
<dbReference type="Proteomes" id="UP000546200">
    <property type="component" value="Unassembled WGS sequence"/>
</dbReference>
<evidence type="ECO:0000313" key="3">
    <source>
        <dbReference type="Proteomes" id="UP000546200"/>
    </source>
</evidence>
<accession>A0A7W9BAI9</accession>
<dbReference type="RefSeq" id="WP_184054115.1">
    <property type="nucleotide sequence ID" value="NZ_JACIJK010000001.1"/>
</dbReference>
<evidence type="ECO:0000256" key="1">
    <source>
        <dbReference type="SAM" id="SignalP"/>
    </source>
</evidence>
<gene>
    <name evidence="2" type="ORF">FHS94_000439</name>
</gene>
<feature type="chain" id="PRO_5031551345" description="DUF4139 domain-containing protein" evidence="1">
    <location>
        <begin position="24"/>
        <end position="510"/>
    </location>
</feature>
<evidence type="ECO:0008006" key="4">
    <source>
        <dbReference type="Google" id="ProtNLM"/>
    </source>
</evidence>
<reference evidence="2 3" key="1">
    <citation type="submission" date="2020-08" db="EMBL/GenBank/DDBJ databases">
        <title>Genomic Encyclopedia of Type Strains, Phase IV (KMG-IV): sequencing the most valuable type-strain genomes for metagenomic binning, comparative biology and taxonomic classification.</title>
        <authorList>
            <person name="Goeker M."/>
        </authorList>
    </citation>
    <scope>NUCLEOTIDE SEQUENCE [LARGE SCALE GENOMIC DNA]</scope>
    <source>
        <strain evidence="2 3">DSM 100044</strain>
    </source>
</reference>
<keyword evidence="3" id="KW-1185">Reference proteome</keyword>
<organism evidence="2 3">
    <name type="scientific">Sphingomonas aerophila</name>
    <dbReference type="NCBI Taxonomy" id="1344948"/>
    <lineage>
        <taxon>Bacteria</taxon>
        <taxon>Pseudomonadati</taxon>
        <taxon>Pseudomonadota</taxon>
        <taxon>Alphaproteobacteria</taxon>
        <taxon>Sphingomonadales</taxon>
        <taxon>Sphingomonadaceae</taxon>
        <taxon>Sphingomonas</taxon>
    </lineage>
</organism>
<keyword evidence="1" id="KW-0732">Signal</keyword>
<name>A0A7W9BAI9_9SPHN</name>
<protein>
    <recommendedName>
        <fullName evidence="4">DUF4139 domain-containing protein</fullName>
    </recommendedName>
</protein>
<proteinExistence type="predicted"/>